<dbReference type="EMBL" id="RJGP01001200">
    <property type="protein sequence ID" value="RVZ22382.1"/>
    <property type="molecule type" value="Genomic_DNA"/>
</dbReference>
<proteinExistence type="predicted"/>
<protein>
    <submittedName>
        <fullName evidence="1">M23 family metallopeptidase</fullName>
    </submittedName>
</protein>
<dbReference type="InterPro" id="IPR011055">
    <property type="entry name" value="Dup_hybrid_motif"/>
</dbReference>
<dbReference type="SUPFAM" id="SSF51261">
    <property type="entry name" value="Duplicated hybrid motif"/>
    <property type="match status" value="1"/>
</dbReference>
<dbReference type="AlphaFoldDB" id="A0A438WDX6"/>
<evidence type="ECO:0000313" key="1">
    <source>
        <dbReference type="EMBL" id="RVZ22382.1"/>
    </source>
</evidence>
<feature type="non-terminal residue" evidence="1">
    <location>
        <position position="1"/>
    </location>
</feature>
<sequence>GLSTGPHLHFGVYKNSRPINPLGYIRTAKSKLYGKQREVFLEKAQHSKQKLEELFKTHSFEKNSFYLLEGF</sequence>
<gene>
    <name evidence="1" type="ORF">EC518_12820</name>
</gene>
<dbReference type="Proteomes" id="UP000289022">
    <property type="component" value="Unassembled WGS sequence"/>
</dbReference>
<comment type="caution">
    <text evidence="1">The sequence shown here is derived from an EMBL/GenBank/DDBJ whole genome shotgun (WGS) entry which is preliminary data.</text>
</comment>
<reference evidence="1 2" key="1">
    <citation type="submission" date="2018-11" db="EMBL/GenBank/DDBJ databases">
        <title>Genetic determinants and prediction of antibiotic resistance phenotypes in Helicobacter pylori.</title>
        <authorList>
            <person name="Wagner K."/>
        </authorList>
    </citation>
    <scope>NUCLEOTIDE SEQUENCE [LARGE SCALE GENOMIC DNA]</scope>
    <source>
        <strain evidence="1 2">ZH70</strain>
    </source>
</reference>
<name>A0A438WDX6_HELPX</name>
<dbReference type="Gene3D" id="3.10.450.350">
    <property type="match status" value="1"/>
</dbReference>
<evidence type="ECO:0000313" key="2">
    <source>
        <dbReference type="Proteomes" id="UP000289022"/>
    </source>
</evidence>
<accession>A0A438WDX6</accession>
<organism evidence="1 2">
    <name type="scientific">Helicobacter pylori</name>
    <name type="common">Campylobacter pylori</name>
    <dbReference type="NCBI Taxonomy" id="210"/>
    <lineage>
        <taxon>Bacteria</taxon>
        <taxon>Pseudomonadati</taxon>
        <taxon>Campylobacterota</taxon>
        <taxon>Epsilonproteobacteria</taxon>
        <taxon>Campylobacterales</taxon>
        <taxon>Helicobacteraceae</taxon>
        <taxon>Helicobacter</taxon>
    </lineage>
</organism>